<dbReference type="PANTHER" id="PTHR22911">
    <property type="entry name" value="ACYL-MALONYL CONDENSING ENZYME-RELATED"/>
    <property type="match status" value="1"/>
</dbReference>
<organism evidence="3 4">
    <name type="scientific">Sulfitobacter marinus</name>
    <dbReference type="NCBI Taxonomy" id="394264"/>
    <lineage>
        <taxon>Bacteria</taxon>
        <taxon>Pseudomonadati</taxon>
        <taxon>Pseudomonadota</taxon>
        <taxon>Alphaproteobacteria</taxon>
        <taxon>Rhodobacterales</taxon>
        <taxon>Roseobacteraceae</taxon>
        <taxon>Sulfitobacter</taxon>
    </lineage>
</organism>
<dbReference type="GO" id="GO:0016020">
    <property type="term" value="C:membrane"/>
    <property type="evidence" value="ECO:0007669"/>
    <property type="project" value="InterPro"/>
</dbReference>
<feature type="transmembrane region" description="Helical" evidence="1">
    <location>
        <begin position="32"/>
        <end position="56"/>
    </location>
</feature>
<dbReference type="RefSeq" id="WP_093917766.1">
    <property type="nucleotide sequence ID" value="NZ_FPAJ01000012.1"/>
</dbReference>
<evidence type="ECO:0000313" key="3">
    <source>
        <dbReference type="EMBL" id="SFT17627.1"/>
    </source>
</evidence>
<evidence type="ECO:0000256" key="1">
    <source>
        <dbReference type="SAM" id="Phobius"/>
    </source>
</evidence>
<dbReference type="EMBL" id="FPAJ01000012">
    <property type="protein sequence ID" value="SFT17627.1"/>
    <property type="molecule type" value="Genomic_DNA"/>
</dbReference>
<feature type="transmembrane region" description="Helical" evidence="1">
    <location>
        <begin position="262"/>
        <end position="280"/>
    </location>
</feature>
<accession>A0A1I6VVA4</accession>
<gene>
    <name evidence="3" type="ORF">SAMN04488040_0073</name>
</gene>
<feature type="transmembrane region" description="Helical" evidence="1">
    <location>
        <begin position="206"/>
        <end position="224"/>
    </location>
</feature>
<dbReference type="InterPro" id="IPR037185">
    <property type="entry name" value="EmrE-like"/>
</dbReference>
<reference evidence="4" key="1">
    <citation type="submission" date="2016-10" db="EMBL/GenBank/DDBJ databases">
        <authorList>
            <person name="Varghese N."/>
            <person name="Submissions S."/>
        </authorList>
    </citation>
    <scope>NUCLEOTIDE SEQUENCE [LARGE SCALE GENOMIC DNA]</scope>
    <source>
        <strain evidence="4">DSM 23422</strain>
    </source>
</reference>
<keyword evidence="1" id="KW-1133">Transmembrane helix</keyword>
<dbReference type="SUPFAM" id="SSF103481">
    <property type="entry name" value="Multidrug resistance efflux transporter EmrE"/>
    <property type="match status" value="2"/>
</dbReference>
<feature type="transmembrane region" description="Helical" evidence="1">
    <location>
        <begin position="236"/>
        <end position="256"/>
    </location>
</feature>
<evidence type="ECO:0000259" key="2">
    <source>
        <dbReference type="Pfam" id="PF00892"/>
    </source>
</evidence>
<feature type="transmembrane region" description="Helical" evidence="1">
    <location>
        <begin position="145"/>
        <end position="162"/>
    </location>
</feature>
<protein>
    <submittedName>
        <fullName evidence="3">S-adenosylmethionine uptake transporter</fullName>
    </submittedName>
</protein>
<dbReference type="OrthoDB" id="7165334at2"/>
<dbReference type="STRING" id="394264.SAMN04488040_0073"/>
<keyword evidence="1" id="KW-0812">Transmembrane</keyword>
<evidence type="ECO:0000313" key="4">
    <source>
        <dbReference type="Proteomes" id="UP000199239"/>
    </source>
</evidence>
<proteinExistence type="predicted"/>
<feature type="domain" description="EamA" evidence="2">
    <location>
        <begin position="148"/>
        <end position="274"/>
    </location>
</feature>
<dbReference type="Proteomes" id="UP000199239">
    <property type="component" value="Unassembled WGS sequence"/>
</dbReference>
<sequence>MSPNLIGALFMMGAMAAFTLNDTMTKTTGGEVPLFQLLFLRGLISISLILVLWGRLGPMHVRLSRRDWKLVGIRSASEVAASFFFVTALFNMPLANLSAILQSLPLTVTLGAALFYREAVGWKRMSAILVGFMGVMLIVKPGTEGFNIWSIYALVAVFFVTVRDLSTRRLSGDVPSMTVTLAAVLSVTLFSGVAQLATPWAPVSGAHWTAIAAAAVFVLMGYYFSVQTMRIGEVSFIAPFRYTGLIWALILGWFVFGDWPLPSTLAGAGIVAATGLFTLYRERKLSRR</sequence>
<dbReference type="PANTHER" id="PTHR22911:SF135">
    <property type="entry name" value="BLR4310 PROTEIN"/>
    <property type="match status" value="1"/>
</dbReference>
<keyword evidence="4" id="KW-1185">Reference proteome</keyword>
<feature type="domain" description="EamA" evidence="2">
    <location>
        <begin position="6"/>
        <end position="139"/>
    </location>
</feature>
<dbReference type="AlphaFoldDB" id="A0A1I6VVA4"/>
<feature type="transmembrane region" description="Helical" evidence="1">
    <location>
        <begin position="68"/>
        <end position="90"/>
    </location>
</feature>
<dbReference type="Pfam" id="PF00892">
    <property type="entry name" value="EamA"/>
    <property type="match status" value="2"/>
</dbReference>
<name>A0A1I6VVA4_9RHOB</name>
<feature type="transmembrane region" description="Helical" evidence="1">
    <location>
        <begin position="174"/>
        <end position="194"/>
    </location>
</feature>
<dbReference type="InterPro" id="IPR000620">
    <property type="entry name" value="EamA_dom"/>
</dbReference>
<keyword evidence="1" id="KW-0472">Membrane</keyword>